<comment type="caution">
    <text evidence="2">The sequence shown here is derived from an EMBL/GenBank/DDBJ whole genome shotgun (WGS) entry which is preliminary data.</text>
</comment>
<dbReference type="Proteomes" id="UP000236379">
    <property type="component" value="Unassembled WGS sequence"/>
</dbReference>
<gene>
    <name evidence="2" type="ORF">CVO96_14865</name>
</gene>
<keyword evidence="1" id="KW-0732">Signal</keyword>
<name>A0A2K3V101_9DEIO</name>
<dbReference type="OrthoDB" id="71372at2"/>
<feature type="signal peptide" evidence="1">
    <location>
        <begin position="1"/>
        <end position="20"/>
    </location>
</feature>
<sequence length="126" mass="13932">MLRPALRLTLLCLLAAPLTACRYAFVPAVPTPVEVALPVRVTTATLVRQGDVLTVQAQVDGRFEPDYLRVQWFDGSRSLGQDSVYLDAAQRRASFRLDAPQKGAYRAVLSFGGVVLRQVELYEVQP</sequence>
<accession>A0A2K3V101</accession>
<dbReference type="RefSeq" id="WP_103312889.1">
    <property type="nucleotide sequence ID" value="NZ_PPPD01000001.1"/>
</dbReference>
<feature type="chain" id="PRO_5014477159" description="Ig-like domain-containing protein" evidence="1">
    <location>
        <begin position="21"/>
        <end position="126"/>
    </location>
</feature>
<organism evidence="2 3">
    <name type="scientific">Deinococcus koreensis</name>
    <dbReference type="NCBI Taxonomy" id="2054903"/>
    <lineage>
        <taxon>Bacteria</taxon>
        <taxon>Thermotogati</taxon>
        <taxon>Deinococcota</taxon>
        <taxon>Deinococci</taxon>
        <taxon>Deinococcales</taxon>
        <taxon>Deinococcaceae</taxon>
        <taxon>Deinococcus</taxon>
    </lineage>
</organism>
<keyword evidence="3" id="KW-1185">Reference proteome</keyword>
<evidence type="ECO:0000313" key="3">
    <source>
        <dbReference type="Proteomes" id="UP000236379"/>
    </source>
</evidence>
<evidence type="ECO:0008006" key="4">
    <source>
        <dbReference type="Google" id="ProtNLM"/>
    </source>
</evidence>
<evidence type="ECO:0000256" key="1">
    <source>
        <dbReference type="SAM" id="SignalP"/>
    </source>
</evidence>
<protein>
    <recommendedName>
        <fullName evidence="4">Ig-like domain-containing protein</fullName>
    </recommendedName>
</protein>
<evidence type="ECO:0000313" key="2">
    <source>
        <dbReference type="EMBL" id="PNY82457.1"/>
    </source>
</evidence>
<dbReference type="AlphaFoldDB" id="A0A2K3V101"/>
<reference evidence="2 3" key="1">
    <citation type="submission" date="2018-01" db="EMBL/GenBank/DDBJ databases">
        <title>Deinococcus koreensis sp. nov., a radiation-resistant bacterium isolated from river water.</title>
        <authorList>
            <person name="Choi A."/>
        </authorList>
    </citation>
    <scope>NUCLEOTIDE SEQUENCE [LARGE SCALE GENOMIC DNA]</scope>
    <source>
        <strain evidence="2 3">SJW1-2</strain>
    </source>
</reference>
<proteinExistence type="predicted"/>
<dbReference type="EMBL" id="PPPD01000001">
    <property type="protein sequence ID" value="PNY82457.1"/>
    <property type="molecule type" value="Genomic_DNA"/>
</dbReference>